<dbReference type="AlphaFoldDB" id="S3DI87"/>
<feature type="binding site" evidence="8">
    <location>
        <position position="388"/>
    </location>
    <ligand>
        <name>phosphoenolpyruvate</name>
        <dbReference type="ChEBI" id="CHEBI:58702"/>
    </ligand>
</feature>
<dbReference type="Proteomes" id="UP000053688">
    <property type="component" value="Unassembled WGS sequence"/>
</dbReference>
<feature type="binding site" evidence="8">
    <location>
        <position position="199"/>
    </location>
    <ligand>
        <name>3-phosphoshikimate</name>
        <dbReference type="ChEBI" id="CHEBI:145989"/>
    </ligand>
</feature>
<evidence type="ECO:0000259" key="9">
    <source>
        <dbReference type="Pfam" id="PF00275"/>
    </source>
</evidence>
<dbReference type="PIRSF" id="PIRSF000505">
    <property type="entry name" value="EPSPS"/>
    <property type="match status" value="1"/>
</dbReference>
<dbReference type="GO" id="GO:0009423">
    <property type="term" value="P:chorismate biosynthetic process"/>
    <property type="evidence" value="ECO:0007669"/>
    <property type="project" value="UniProtKB-UniRule"/>
</dbReference>
<feature type="binding site" evidence="8">
    <location>
        <position position="22"/>
    </location>
    <ligand>
        <name>3-phosphoshikimate</name>
        <dbReference type="ChEBI" id="CHEBI:145989"/>
    </ligand>
</feature>
<comment type="caution">
    <text evidence="10">The sequence shown here is derived from an EMBL/GenBank/DDBJ whole genome shotgun (WGS) entry which is preliminary data.</text>
</comment>
<dbReference type="eggNOG" id="COG0128">
    <property type="taxonomic scope" value="Bacteria"/>
</dbReference>
<evidence type="ECO:0000256" key="1">
    <source>
        <dbReference type="ARBA" id="ARBA00004811"/>
    </source>
</evidence>
<dbReference type="InterPro" id="IPR001986">
    <property type="entry name" value="Enolpyruvate_Tfrase_dom"/>
</dbReference>
<feature type="binding site" evidence="8">
    <location>
        <position position="172"/>
    </location>
    <ligand>
        <name>3-phosphoshikimate</name>
        <dbReference type="ChEBI" id="CHEBI:145989"/>
    </ligand>
</feature>
<dbReference type="PROSITE" id="PS00104">
    <property type="entry name" value="EPSP_SYNTHASE_1"/>
    <property type="match status" value="1"/>
</dbReference>
<feature type="active site" description="Proton acceptor" evidence="8">
    <location>
        <position position="315"/>
    </location>
</feature>
<keyword evidence="5 8" id="KW-0808">Transferase</keyword>
<evidence type="ECO:0000256" key="7">
    <source>
        <dbReference type="ARBA" id="ARBA00044633"/>
    </source>
</evidence>
<dbReference type="FunFam" id="3.65.10.10:FF:000003">
    <property type="entry name" value="3-phosphoshikimate 1-carboxyvinyltransferase"/>
    <property type="match status" value="1"/>
</dbReference>
<feature type="binding site" evidence="8">
    <location>
        <position position="125"/>
    </location>
    <ligand>
        <name>phosphoenolpyruvate</name>
        <dbReference type="ChEBI" id="CHEBI:58702"/>
    </ligand>
</feature>
<dbReference type="GO" id="GO:0009073">
    <property type="term" value="P:aromatic amino acid family biosynthetic process"/>
    <property type="evidence" value="ECO:0007669"/>
    <property type="project" value="UniProtKB-KW"/>
</dbReference>
<feature type="binding site" evidence="8">
    <location>
        <position position="97"/>
    </location>
    <ligand>
        <name>phosphoenolpyruvate</name>
        <dbReference type="ChEBI" id="CHEBI:58702"/>
    </ligand>
</feature>
<evidence type="ECO:0000313" key="11">
    <source>
        <dbReference type="Proteomes" id="UP000053688"/>
    </source>
</evidence>
<dbReference type="Gene3D" id="3.65.10.10">
    <property type="entry name" value="Enolpyruvate transferase domain"/>
    <property type="match status" value="2"/>
</dbReference>
<keyword evidence="3 8" id="KW-0963">Cytoplasm</keyword>
<dbReference type="GO" id="GO:0005737">
    <property type="term" value="C:cytoplasm"/>
    <property type="evidence" value="ECO:0007669"/>
    <property type="project" value="UniProtKB-SubCell"/>
</dbReference>
<dbReference type="EMBL" id="AMSD01000002">
    <property type="protein sequence ID" value="EPE37415.1"/>
    <property type="molecule type" value="Genomic_DNA"/>
</dbReference>
<comment type="subunit">
    <text evidence="8">Monomer.</text>
</comment>
<reference evidence="10 11" key="1">
    <citation type="journal article" date="2014" name="Environ. Microbiol.">
        <title>Genomic signatures of obligate host dependence in the luminous bacterial symbiont of a vertebrate.</title>
        <authorList>
            <person name="Hendry T.A."/>
            <person name="de Wet J.R."/>
            <person name="Dunlap P.V."/>
        </authorList>
    </citation>
    <scope>NUCLEOTIDE SEQUENCE [LARGE SCALE GENOMIC DNA]</scope>
    <source>
        <strain evidence="10 11">Akat1</strain>
    </source>
</reference>
<feature type="binding site" evidence="8">
    <location>
        <position position="346"/>
    </location>
    <ligand>
        <name>phosphoenolpyruvate</name>
        <dbReference type="ChEBI" id="CHEBI:58702"/>
    </ligand>
</feature>
<name>S3DI87_9GAMM</name>
<dbReference type="UniPathway" id="UPA00053">
    <property type="reaction ID" value="UER00089"/>
</dbReference>
<feature type="binding site" evidence="8">
    <location>
        <position position="413"/>
    </location>
    <ligand>
        <name>phosphoenolpyruvate</name>
        <dbReference type="ChEBI" id="CHEBI:58702"/>
    </ligand>
</feature>
<feature type="binding site" evidence="8">
    <location>
        <position position="23"/>
    </location>
    <ligand>
        <name>3-phosphoshikimate</name>
        <dbReference type="ChEBI" id="CHEBI:145989"/>
    </ligand>
</feature>
<keyword evidence="11" id="KW-1185">Reference proteome</keyword>
<comment type="pathway">
    <text evidence="1 8">Metabolic intermediate biosynthesis; chorismate biosynthesis; chorismate from D-erythrose 4-phosphate and phosphoenolpyruvate: step 6/7.</text>
</comment>
<dbReference type="InterPro" id="IPR036968">
    <property type="entry name" value="Enolpyruvate_Tfrase_sf"/>
</dbReference>
<comment type="catalytic activity">
    <reaction evidence="7">
        <text>3-phosphoshikimate + phosphoenolpyruvate = 5-O-(1-carboxyvinyl)-3-phosphoshikimate + phosphate</text>
        <dbReference type="Rhea" id="RHEA:21256"/>
        <dbReference type="ChEBI" id="CHEBI:43474"/>
        <dbReference type="ChEBI" id="CHEBI:57701"/>
        <dbReference type="ChEBI" id="CHEBI:58702"/>
        <dbReference type="ChEBI" id="CHEBI:145989"/>
        <dbReference type="EC" id="2.5.1.19"/>
    </reaction>
    <physiologicalReaction direction="left-to-right" evidence="7">
        <dbReference type="Rhea" id="RHEA:21257"/>
    </physiologicalReaction>
</comment>
<feature type="binding site" evidence="8">
    <location>
        <position position="338"/>
    </location>
    <ligand>
        <name>3-phosphoshikimate</name>
        <dbReference type="ChEBI" id="CHEBI:145989"/>
    </ligand>
</feature>
<evidence type="ECO:0000256" key="5">
    <source>
        <dbReference type="ARBA" id="ARBA00022679"/>
    </source>
</evidence>
<dbReference type="PATRIC" id="fig|1236703.3.peg.738"/>
<dbReference type="NCBIfam" id="TIGR01356">
    <property type="entry name" value="aroA"/>
    <property type="match status" value="1"/>
</dbReference>
<dbReference type="InterPro" id="IPR013792">
    <property type="entry name" value="RNA3'P_cycl/enolpyr_Trfase_a/b"/>
</dbReference>
<dbReference type="FunFam" id="3.65.10.10:FF:000004">
    <property type="entry name" value="3-phosphoshikimate 1-carboxyvinyltransferase"/>
    <property type="match status" value="1"/>
</dbReference>
<dbReference type="PANTHER" id="PTHR21090:SF5">
    <property type="entry name" value="PENTAFUNCTIONAL AROM POLYPEPTIDE"/>
    <property type="match status" value="1"/>
</dbReference>
<feature type="binding site" evidence="8">
    <location>
        <position position="315"/>
    </location>
    <ligand>
        <name>3-phosphoshikimate</name>
        <dbReference type="ChEBI" id="CHEBI:145989"/>
    </ligand>
</feature>
<comment type="subcellular location">
    <subcellularLocation>
        <location evidence="8">Cytoplasm</location>
    </subcellularLocation>
</comment>
<dbReference type="GO" id="GO:0008652">
    <property type="term" value="P:amino acid biosynthetic process"/>
    <property type="evidence" value="ECO:0007669"/>
    <property type="project" value="UniProtKB-KW"/>
</dbReference>
<organism evidence="10 11">
    <name type="scientific">Candidatus Photodesmus katoptron Akat1</name>
    <dbReference type="NCBI Taxonomy" id="1236703"/>
    <lineage>
        <taxon>Bacteria</taxon>
        <taxon>Pseudomonadati</taxon>
        <taxon>Pseudomonadota</taxon>
        <taxon>Gammaproteobacteria</taxon>
        <taxon>Vibrionales</taxon>
        <taxon>Vibrionaceae</taxon>
        <taxon>Candidatus Photodesmus</taxon>
    </lineage>
</organism>
<dbReference type="STRING" id="28176.CF66_0171"/>
<evidence type="ECO:0000256" key="3">
    <source>
        <dbReference type="ARBA" id="ARBA00022490"/>
    </source>
</evidence>
<gene>
    <name evidence="8" type="primary">aroA</name>
    <name evidence="10" type="ORF">O1U_0715</name>
</gene>
<protein>
    <recommendedName>
        <fullName evidence="8">3-phosphoshikimate 1-carboxyvinyltransferase</fullName>
        <ecNumber evidence="8">2.5.1.19</ecNumber>
    </recommendedName>
    <alternativeName>
        <fullName evidence="8">5-enolpyruvylshikimate-3-phosphate synthase</fullName>
        <shortName evidence="8">EPSP synthase</shortName>
        <shortName evidence="8">EPSPS</shortName>
    </alternativeName>
</protein>
<proteinExistence type="inferred from homology"/>
<dbReference type="HAMAP" id="MF_00210">
    <property type="entry name" value="EPSP_synth"/>
    <property type="match status" value="1"/>
</dbReference>
<dbReference type="InterPro" id="IPR006264">
    <property type="entry name" value="EPSP_synthase"/>
</dbReference>
<feature type="binding site" evidence="8">
    <location>
        <position position="22"/>
    </location>
    <ligand>
        <name>phosphoenolpyruvate</name>
        <dbReference type="ChEBI" id="CHEBI:58702"/>
    </ligand>
</feature>
<dbReference type="GO" id="GO:0003866">
    <property type="term" value="F:3-phosphoshikimate 1-carboxyvinyltransferase activity"/>
    <property type="evidence" value="ECO:0007669"/>
    <property type="project" value="UniProtKB-UniRule"/>
</dbReference>
<feature type="domain" description="Enolpyruvate transferase" evidence="9">
    <location>
        <begin position="7"/>
        <end position="422"/>
    </location>
</feature>
<comment type="similarity">
    <text evidence="2 8">Belongs to the EPSP synthase family.</text>
</comment>
<accession>S3DI87</accession>
<dbReference type="SUPFAM" id="SSF55205">
    <property type="entry name" value="EPT/RTPC-like"/>
    <property type="match status" value="1"/>
</dbReference>
<dbReference type="PROSITE" id="PS00885">
    <property type="entry name" value="EPSP_SYNTHASE_2"/>
    <property type="match status" value="1"/>
</dbReference>
<keyword evidence="4 8" id="KW-0028">Amino-acid biosynthesis</keyword>
<dbReference type="CDD" id="cd01556">
    <property type="entry name" value="EPSP_synthase"/>
    <property type="match status" value="1"/>
</dbReference>
<keyword evidence="6 8" id="KW-0057">Aromatic amino acid biosynthesis</keyword>
<feature type="binding site" evidence="8">
    <location>
        <position position="173"/>
    </location>
    <ligand>
        <name>3-phosphoshikimate</name>
        <dbReference type="ChEBI" id="CHEBI:145989"/>
    </ligand>
</feature>
<sequence length="427" mass="47680">MKNLILQPIQKINGEIQLPGSKSISNRALLLAALAKGNTRLINLLDSDDTYYMLNALSKLGVSYHLTKNKKKCEIEGLGKVFSTPKGRLNLFLGNAGTAMRPLTAILCLSQGEYILTGDKSMNKRPIFHLVQALHKIGAKIEYLKNKGYPPIKITGNTLKGNCIFINSSVSSQFLSAILMLTPLIEKKIIIKVENYLVSKPYINITLNIMKIFGINIINNNYQEFIVPKYQSYISPGEFLIESDASSASYFLAAGAIKGGKVKVKGISKKSIQGDIEFAYVLEKMGAKIEWGENHIISHVSQLNGIDMDYNHMPDSAMTILIAGLFSEGITTVRNVYNWRLKESDRLFAMATELKKLGITVKQGKDYISINPARWFRHIAINTYNDHRIAMCFSLIALGSMPITIKNFTCVSKTFPNYFDELLKLTC</sequence>
<dbReference type="RefSeq" id="WP_016504047.1">
    <property type="nucleotide sequence ID" value="NZ_AMSD01000002.1"/>
</dbReference>
<feature type="binding site" evidence="8">
    <location>
        <position position="27"/>
    </location>
    <ligand>
        <name>3-phosphoshikimate</name>
        <dbReference type="ChEBI" id="CHEBI:145989"/>
    </ligand>
</feature>
<comment type="function">
    <text evidence="8">Catalyzes the transfer of the enolpyruvyl moiety of phosphoenolpyruvate (PEP) to the 5-hydroxyl of shikimate-3-phosphate (S3P) to produce enolpyruvyl shikimate-3-phosphate and inorganic phosphate.</text>
</comment>
<evidence type="ECO:0000256" key="8">
    <source>
        <dbReference type="HAMAP-Rule" id="MF_00210"/>
    </source>
</evidence>
<dbReference type="Pfam" id="PF00275">
    <property type="entry name" value="EPSP_synthase"/>
    <property type="match status" value="1"/>
</dbReference>
<evidence type="ECO:0000256" key="4">
    <source>
        <dbReference type="ARBA" id="ARBA00022605"/>
    </source>
</evidence>
<dbReference type="PANTHER" id="PTHR21090">
    <property type="entry name" value="AROM/DEHYDROQUINATE SYNTHASE"/>
    <property type="match status" value="1"/>
</dbReference>
<dbReference type="InterPro" id="IPR023193">
    <property type="entry name" value="EPSP_synthase_CS"/>
</dbReference>
<evidence type="ECO:0000313" key="10">
    <source>
        <dbReference type="EMBL" id="EPE37415.1"/>
    </source>
</evidence>
<evidence type="ECO:0000256" key="2">
    <source>
        <dbReference type="ARBA" id="ARBA00009948"/>
    </source>
</evidence>
<evidence type="ECO:0000256" key="6">
    <source>
        <dbReference type="ARBA" id="ARBA00023141"/>
    </source>
</evidence>
<feature type="binding site" evidence="8">
    <location>
        <position position="173"/>
    </location>
    <ligand>
        <name>phosphoenolpyruvate</name>
        <dbReference type="ChEBI" id="CHEBI:58702"/>
    </ligand>
</feature>
<feature type="binding site" evidence="8">
    <location>
        <position position="171"/>
    </location>
    <ligand>
        <name>3-phosphoshikimate</name>
        <dbReference type="ChEBI" id="CHEBI:145989"/>
    </ligand>
</feature>
<dbReference type="EC" id="2.5.1.19" evidence="8"/>
<feature type="binding site" evidence="8">
    <location>
        <position position="342"/>
    </location>
    <ligand>
        <name>3-phosphoshikimate</name>
        <dbReference type="ChEBI" id="CHEBI:145989"/>
    </ligand>
</feature>